<dbReference type="CDD" id="cd02042">
    <property type="entry name" value="ParAB_family"/>
    <property type="match status" value="1"/>
</dbReference>
<dbReference type="InterPro" id="IPR025669">
    <property type="entry name" value="AAA_dom"/>
</dbReference>
<evidence type="ECO:0000313" key="6">
    <source>
        <dbReference type="EMBL" id="PNH18454.1"/>
    </source>
</evidence>
<evidence type="ECO:0000256" key="1">
    <source>
        <dbReference type="ARBA" id="ARBA00006976"/>
    </source>
</evidence>
<dbReference type="Gene3D" id="3.40.50.300">
    <property type="entry name" value="P-loop containing nucleotide triphosphate hydrolases"/>
    <property type="match status" value="1"/>
</dbReference>
<dbReference type="FunFam" id="3.40.50.300:FF:000285">
    <property type="entry name" value="Sporulation initiation inhibitor Soj"/>
    <property type="match status" value="1"/>
</dbReference>
<proteinExistence type="inferred from homology"/>
<sequence>MSLVLAIVNQKGGVGKTTTTINLSAYLASKAKRTLLIDMDPQGNATSGLGIDKNSDFSIYDVIINGVKISDTIKQTGQRNLSLCPSNIDLAGGEVELVNKDRREYILKAAISEVREKYDFILIDCPPSLGLLTLNSLTAADGVIIPVQSEYYALEGVTQLMDTLSLVTESLNPALKIFGVVVTMYDSRTILAQQVNDEINKFFKNKTFKTVIPRNIKLSEAPSFGKSIYDYDSNSKGAQSYYDLANEVIDRSKKFWSQN</sequence>
<dbReference type="PANTHER" id="PTHR13696:SF52">
    <property type="entry name" value="PARA FAMILY PROTEIN CT_582"/>
    <property type="match status" value="1"/>
</dbReference>
<evidence type="ECO:0000256" key="3">
    <source>
        <dbReference type="ARBA" id="ARBA00062323"/>
    </source>
</evidence>
<gene>
    <name evidence="6" type="ORF">B7R76_06335</name>
</gene>
<evidence type="ECO:0000259" key="5">
    <source>
        <dbReference type="Pfam" id="PF13614"/>
    </source>
</evidence>
<comment type="caution">
    <text evidence="6">The sequence shown here is derived from an EMBL/GenBank/DDBJ whole genome shotgun (WGS) entry which is preliminary data.</text>
</comment>
<feature type="domain" description="AAA" evidence="5">
    <location>
        <begin position="4"/>
        <end position="177"/>
    </location>
</feature>
<protein>
    <recommendedName>
        <fullName evidence="4">Sporulation initiation inhibitor protein Soj</fullName>
    </recommendedName>
</protein>
<dbReference type="EMBL" id="NBZD01000003">
    <property type="protein sequence ID" value="PNH18454.1"/>
    <property type="molecule type" value="Genomic_DNA"/>
</dbReference>
<dbReference type="PANTHER" id="PTHR13696">
    <property type="entry name" value="P-LOOP CONTAINING NUCLEOSIDE TRIPHOSPHATE HYDROLASE"/>
    <property type="match status" value="1"/>
</dbReference>
<dbReference type="InterPro" id="IPR027417">
    <property type="entry name" value="P-loop_NTPase"/>
</dbReference>
<dbReference type="PIRSF" id="PIRSF009320">
    <property type="entry name" value="Nuc_binding_HP_1000"/>
    <property type="match status" value="1"/>
</dbReference>
<evidence type="ECO:0000256" key="2">
    <source>
        <dbReference type="ARBA" id="ARBA00049360"/>
    </source>
</evidence>
<dbReference type="RefSeq" id="WP_012992644.1">
    <property type="nucleotide sequence ID" value="NZ_NBZD01000003.1"/>
</dbReference>
<dbReference type="Pfam" id="PF13614">
    <property type="entry name" value="AAA_31"/>
    <property type="match status" value="1"/>
</dbReference>
<dbReference type="Proteomes" id="UP000236394">
    <property type="component" value="Unassembled WGS sequence"/>
</dbReference>
<reference evidence="7" key="1">
    <citation type="submission" date="2017-04" db="EMBL/GenBank/DDBJ databases">
        <authorList>
            <person name="Bumgarner R.E."/>
            <person name="Fredricks D.N."/>
            <person name="Srinivasan S."/>
        </authorList>
    </citation>
    <scope>NUCLEOTIDE SEQUENCE [LARGE SCALE GENOMIC DNA]</scope>
    <source>
        <strain evidence="7">KA00405</strain>
    </source>
</reference>
<dbReference type="AlphaFoldDB" id="A0A2J8B115"/>
<name>A0A2J8B115_9FIRM</name>
<evidence type="ECO:0000256" key="4">
    <source>
        <dbReference type="ARBA" id="ARBA00071824"/>
    </source>
</evidence>
<comment type="similarity">
    <text evidence="1">Belongs to the ParA family.</text>
</comment>
<comment type="subunit">
    <text evidence="3">Dimerizes in the presence of ATP but not ADP; ATP-binding is required for double-stranded (ds)DNA-binding. Interacts with DnaA.</text>
</comment>
<dbReference type="InterPro" id="IPR050678">
    <property type="entry name" value="DNA_Partitioning_ATPase"/>
</dbReference>
<accession>A0A2J8B115</accession>
<dbReference type="OMA" id="PIQCEYF"/>
<evidence type="ECO:0000313" key="7">
    <source>
        <dbReference type="Proteomes" id="UP000236394"/>
    </source>
</evidence>
<organism evidence="6 7">
    <name type="scientific">Mageeibacillus indolicus</name>
    <dbReference type="NCBI Taxonomy" id="884684"/>
    <lineage>
        <taxon>Bacteria</taxon>
        <taxon>Bacillati</taxon>
        <taxon>Bacillota</taxon>
        <taxon>Clostridia</taxon>
        <taxon>Eubacteriales</taxon>
        <taxon>Oscillospiraceae</taxon>
        <taxon>Mageeibacillus</taxon>
    </lineage>
</organism>
<comment type="catalytic activity">
    <reaction evidence="2">
        <text>ATP + H2O = ADP + phosphate + H(+)</text>
        <dbReference type="Rhea" id="RHEA:13065"/>
        <dbReference type="ChEBI" id="CHEBI:15377"/>
        <dbReference type="ChEBI" id="CHEBI:15378"/>
        <dbReference type="ChEBI" id="CHEBI:30616"/>
        <dbReference type="ChEBI" id="CHEBI:43474"/>
        <dbReference type="ChEBI" id="CHEBI:456216"/>
    </reaction>
</comment>
<dbReference type="SUPFAM" id="SSF52540">
    <property type="entry name" value="P-loop containing nucleoside triphosphate hydrolases"/>
    <property type="match status" value="1"/>
</dbReference>